<dbReference type="VEuPathDB" id="CryptoDB:Vbra_6719"/>
<gene>
    <name evidence="2" type="ORF">Vbra_6719</name>
</gene>
<feature type="compositionally biased region" description="Low complexity" evidence="1">
    <location>
        <begin position="1"/>
        <end position="13"/>
    </location>
</feature>
<keyword evidence="3" id="KW-1185">Reference proteome</keyword>
<evidence type="ECO:0008006" key="4">
    <source>
        <dbReference type="Google" id="ProtNLM"/>
    </source>
</evidence>
<dbReference type="Proteomes" id="UP000041254">
    <property type="component" value="Unassembled WGS sequence"/>
</dbReference>
<feature type="region of interest" description="Disordered" evidence="1">
    <location>
        <begin position="1"/>
        <end position="35"/>
    </location>
</feature>
<reference evidence="2 3" key="1">
    <citation type="submission" date="2014-11" db="EMBL/GenBank/DDBJ databases">
        <authorList>
            <person name="Zhu J."/>
            <person name="Qi W."/>
            <person name="Song R."/>
        </authorList>
    </citation>
    <scope>NUCLEOTIDE SEQUENCE [LARGE SCALE GENOMIC DNA]</scope>
</reference>
<dbReference type="SUPFAM" id="SSF54695">
    <property type="entry name" value="POZ domain"/>
    <property type="match status" value="1"/>
</dbReference>
<name>A0A0G4E9C8_VITBC</name>
<accession>A0A0G4E9C8</accession>
<feature type="region of interest" description="Disordered" evidence="1">
    <location>
        <begin position="185"/>
        <end position="253"/>
    </location>
</feature>
<dbReference type="EMBL" id="CDMY01000040">
    <property type="protein sequence ID" value="CEL91981.1"/>
    <property type="molecule type" value="Genomic_DNA"/>
</dbReference>
<proteinExistence type="predicted"/>
<dbReference type="InParanoid" id="A0A0G4E9C8"/>
<organism evidence="2 3">
    <name type="scientific">Vitrella brassicaformis (strain CCMP3155)</name>
    <dbReference type="NCBI Taxonomy" id="1169540"/>
    <lineage>
        <taxon>Eukaryota</taxon>
        <taxon>Sar</taxon>
        <taxon>Alveolata</taxon>
        <taxon>Colpodellida</taxon>
        <taxon>Vitrellaceae</taxon>
        <taxon>Vitrella</taxon>
    </lineage>
</organism>
<evidence type="ECO:0000313" key="2">
    <source>
        <dbReference type="EMBL" id="CEL91981.1"/>
    </source>
</evidence>
<evidence type="ECO:0000313" key="3">
    <source>
        <dbReference type="Proteomes" id="UP000041254"/>
    </source>
</evidence>
<dbReference type="Gene3D" id="3.30.710.10">
    <property type="entry name" value="Potassium Channel Kv1.1, Chain A"/>
    <property type="match status" value="1"/>
</dbReference>
<dbReference type="InterPro" id="IPR011333">
    <property type="entry name" value="SKP1/BTB/POZ_sf"/>
</dbReference>
<dbReference type="OrthoDB" id="419404at2759"/>
<evidence type="ECO:0000256" key="1">
    <source>
        <dbReference type="SAM" id="MobiDB-lite"/>
    </source>
</evidence>
<sequence length="664" mass="72428">MSQPAAAAAACGNAEGGGQKKRKTPEGAAESDKGRKSFEQSLDVAFDCLDSIRVDLEAFKASITQRITELNGNPEFVASDAVDMQVLELNVGGEYVKVKRQTLCLLCGTVLSELFCGRWDQALLRDAQNRLFVEMYPPAFHWIVGQMLLLQDGDIDHISLPDDRQTDPSFSAYVRLLLYDPSAKKPRSTAITTPDENAQQPAPSPAAAAAAAGNMELEPSVSDPGEMATPDAGGGGTNPSPALSVHPKSTEKTVGKVSDLQAALQDVVAQRTALEQRMQALEPFLRSRLHGGEEDRVVEIDVLGTKIATSLATASHLGDDSPLFNRFCKWQNEVYVASVEHVRRVVDIVRRQRITGAMPTGEERLPIPESEREGFRRVLGMYGVDEEQLFGPTDGLLTDAHLQLMAASLRDVRELRDRPLSPSLPVRLGGPLKRVYKASLHGWRYLDFLDCIRGHGPLLLLLRAAETQELLAVLIEEELRIDGPRSVGNEEQDTEETTIATRHWWWKLEGTEDRPQTGLLGEADRPYAYVYLADLKGRINGVSDFQVAEEEGLECLLNLCGNSLSLGVKRGDAAPPPPAAAAATGGGGGGQGSDAAHRSLARCQAVLLGGERPGDWPEEWSERHEKHGEEVYCLVDDGFDFICDEIEVYALVRPPRPGGGWMTD</sequence>
<dbReference type="PhylomeDB" id="A0A0G4E9C8"/>
<dbReference type="AlphaFoldDB" id="A0A0G4E9C8"/>
<protein>
    <recommendedName>
        <fullName evidence="4">Potassium channel tetramerisation-type BTB domain-containing protein</fullName>
    </recommendedName>
</protein>
<feature type="compositionally biased region" description="Low complexity" evidence="1">
    <location>
        <begin position="198"/>
        <end position="212"/>
    </location>
</feature>
<feature type="region of interest" description="Disordered" evidence="1">
    <location>
        <begin position="571"/>
        <end position="595"/>
    </location>
</feature>